<organism evidence="2 3">
    <name type="scientific">Hypsizygus marmoreus</name>
    <name type="common">White beech mushroom</name>
    <name type="synonym">Agaricus marmoreus</name>
    <dbReference type="NCBI Taxonomy" id="39966"/>
    <lineage>
        <taxon>Eukaryota</taxon>
        <taxon>Fungi</taxon>
        <taxon>Dikarya</taxon>
        <taxon>Basidiomycota</taxon>
        <taxon>Agaricomycotina</taxon>
        <taxon>Agaricomycetes</taxon>
        <taxon>Agaricomycetidae</taxon>
        <taxon>Agaricales</taxon>
        <taxon>Tricholomatineae</taxon>
        <taxon>Lyophyllaceae</taxon>
        <taxon>Hypsizygus</taxon>
    </lineage>
</organism>
<dbReference type="Proteomes" id="UP000076154">
    <property type="component" value="Unassembled WGS sequence"/>
</dbReference>
<keyword evidence="3" id="KW-1185">Reference proteome</keyword>
<accession>A0A369K942</accession>
<proteinExistence type="predicted"/>
<evidence type="ECO:0000313" key="2">
    <source>
        <dbReference type="EMBL" id="RDB28353.1"/>
    </source>
</evidence>
<feature type="region of interest" description="Disordered" evidence="1">
    <location>
        <begin position="338"/>
        <end position="373"/>
    </location>
</feature>
<protein>
    <submittedName>
        <fullName evidence="2">Uncharacterized protein</fullName>
    </submittedName>
</protein>
<dbReference type="OrthoDB" id="3049893at2759"/>
<reference evidence="2" key="1">
    <citation type="submission" date="2018-04" db="EMBL/GenBank/DDBJ databases">
        <title>Whole genome sequencing of Hypsizygus marmoreus.</title>
        <authorList>
            <person name="Choi I.-G."/>
            <person name="Min B."/>
            <person name="Kim J.-G."/>
            <person name="Kim S."/>
            <person name="Oh Y.-L."/>
            <person name="Kong W.-S."/>
            <person name="Park H."/>
            <person name="Jeong J."/>
            <person name="Song E.-S."/>
        </authorList>
    </citation>
    <scope>NUCLEOTIDE SEQUENCE [LARGE SCALE GENOMIC DNA]</scope>
    <source>
        <strain evidence="2">51987-8</strain>
    </source>
</reference>
<gene>
    <name evidence="2" type="ORF">Hypma_001503</name>
</gene>
<dbReference type="InParanoid" id="A0A369K942"/>
<name>A0A369K942_HYPMA</name>
<dbReference type="AlphaFoldDB" id="A0A369K942"/>
<evidence type="ECO:0000313" key="3">
    <source>
        <dbReference type="Proteomes" id="UP000076154"/>
    </source>
</evidence>
<sequence length="486" mass="55175">MTTTGPNQRCFTDLGVDILRPIVELAFKGDRRDRVILPWRGESRCDMLERRLFPGPPSENLLGLASMHSLLAEAARPLIWREVSVAFGSDSDTDYKAHLKGAMKPENARHVRAFFVSYSWFGNDEKTNRVLAKAVQKFTGLRAICMGGFQGHSQFSLDKTLAKAIRDNSRIDTIVLGRMQKSADIVNDINARRIRSLDLEICHGGTVAAIQRPLALTYLCHEQVEPVKVASALKDALWNTLIALGTGRLTDFADENEGDMIKSLNKFIAGGGKPALQSLYLGRFSQFVQWREVARDIPLQSLRYTTPLASLHDLKYILKAWPQLRRLHIDLPPQGKYQSWHTPLPYDDDDSDDEAEEEFEDEEEDEEDDSDEDFVLRYDPKMIPQLARLANLERLVFDVPISFSFFDEVLEDEEIGEDLVLDLANSCPKLQSVQLDFYDEEDSLIPSEAREFEIYHVIGEDGQNKVELELVAPRLLEETALAFLEK</sequence>
<evidence type="ECO:0000256" key="1">
    <source>
        <dbReference type="SAM" id="MobiDB-lite"/>
    </source>
</evidence>
<feature type="compositionally biased region" description="Acidic residues" evidence="1">
    <location>
        <begin position="346"/>
        <end position="373"/>
    </location>
</feature>
<comment type="caution">
    <text evidence="2">The sequence shown here is derived from an EMBL/GenBank/DDBJ whole genome shotgun (WGS) entry which is preliminary data.</text>
</comment>
<dbReference type="EMBL" id="LUEZ02000012">
    <property type="protein sequence ID" value="RDB28353.1"/>
    <property type="molecule type" value="Genomic_DNA"/>
</dbReference>